<evidence type="ECO:0000313" key="7">
    <source>
        <dbReference type="Proteomes" id="UP000092403"/>
    </source>
</evidence>
<reference evidence="5 6" key="1">
    <citation type="journal article" date="2016" name="ISME J.">
        <title>Chasing the elusive Euryarchaeota class WSA2: genomes reveal a uniquely fastidious methyl-reducing methanogen.</title>
        <authorList>
            <person name="Nobu M.K."/>
            <person name="Narihiro T."/>
            <person name="Kuroda K."/>
            <person name="Mei R."/>
            <person name="Liu W.T."/>
        </authorList>
    </citation>
    <scope>NUCLEOTIDE SEQUENCE [LARGE SCALE GENOMIC DNA]</scope>
    <source>
        <strain evidence="2">B03fssc0709_Meth_Bin005</strain>
        <strain evidence="3">B15fssc0709_Meth_Bin003</strain>
        <strain evidence="4">BMIXfssc0709_Meth_Bin006</strain>
    </source>
</reference>
<gene>
    <name evidence="2" type="ORF">APG10_01182</name>
    <name evidence="3" type="ORF">APG11_00192</name>
    <name evidence="4" type="ORF">APG12_00234</name>
</gene>
<proteinExistence type="predicted"/>
<evidence type="ECO:0008006" key="8">
    <source>
        <dbReference type="Google" id="ProtNLM"/>
    </source>
</evidence>
<organism evidence="4 7">
    <name type="scientific">Candidatus Methanofastidiosum methylothiophilum</name>
    <dbReference type="NCBI Taxonomy" id="1705564"/>
    <lineage>
        <taxon>Archaea</taxon>
        <taxon>Methanobacteriati</taxon>
        <taxon>Methanobacteriota</taxon>
        <taxon>Stenosarchaea group</taxon>
        <taxon>Candidatus Methanofastidiosia</taxon>
        <taxon>Candidatus Methanofastidiosales</taxon>
        <taxon>Candidatus Methanofastidiosaceae</taxon>
        <taxon>Candidatus Methanofastidiosum</taxon>
    </lineage>
</organism>
<dbReference type="EMBL" id="LNGE01000031">
    <property type="protein sequence ID" value="KYC45086.1"/>
    <property type="molecule type" value="Genomic_DNA"/>
</dbReference>
<accession>A0A150J2D8</accession>
<dbReference type="Proteomes" id="UP000092401">
    <property type="component" value="Unassembled WGS sequence"/>
</dbReference>
<evidence type="ECO:0000313" key="2">
    <source>
        <dbReference type="EMBL" id="KYC45086.1"/>
    </source>
</evidence>
<accession>A0A150IJA1</accession>
<keyword evidence="1" id="KW-0175">Coiled coil</keyword>
<dbReference type="Proteomes" id="UP000091929">
    <property type="component" value="Unassembled WGS sequence"/>
</dbReference>
<evidence type="ECO:0000313" key="5">
    <source>
        <dbReference type="Proteomes" id="UP000091929"/>
    </source>
</evidence>
<dbReference type="EMBL" id="LNJC01000002">
    <property type="protein sequence ID" value="KYC51308.1"/>
    <property type="molecule type" value="Genomic_DNA"/>
</dbReference>
<dbReference type="EMBL" id="LNGF01000003">
    <property type="protein sequence ID" value="KYC48522.1"/>
    <property type="molecule type" value="Genomic_DNA"/>
</dbReference>
<name>A0A150J2D8_9EURY</name>
<dbReference type="Proteomes" id="UP000092403">
    <property type="component" value="Unassembled WGS sequence"/>
</dbReference>
<feature type="coiled-coil region" evidence="1">
    <location>
        <begin position="8"/>
        <end position="35"/>
    </location>
</feature>
<evidence type="ECO:0000313" key="4">
    <source>
        <dbReference type="EMBL" id="KYC51308.1"/>
    </source>
</evidence>
<evidence type="ECO:0000313" key="6">
    <source>
        <dbReference type="Proteomes" id="UP000092401"/>
    </source>
</evidence>
<evidence type="ECO:0000256" key="1">
    <source>
        <dbReference type="SAM" id="Coils"/>
    </source>
</evidence>
<comment type="caution">
    <text evidence="4">The sequence shown here is derived from an EMBL/GenBank/DDBJ whole genome shotgun (WGS) entry which is preliminary data.</text>
</comment>
<dbReference type="AlphaFoldDB" id="A0A150J2D8"/>
<sequence>MKLVIEPVPEFEKDITKLSKKYKNLKKDLDTALKVLQVEPTNESRSKRISGLGENVVAPIYKLRKFYSEDFKGKGSSSGFRLIYAFINDKIILIEIYHKNKQEVEDRERIKKYFSSKSNNCLIKK</sequence>
<evidence type="ECO:0000313" key="3">
    <source>
        <dbReference type="EMBL" id="KYC48522.1"/>
    </source>
</evidence>
<protein>
    <recommendedName>
        <fullName evidence="8">Toxin HigB-2</fullName>
    </recommendedName>
</protein>
<accession>A0A150IU96</accession>